<dbReference type="SUPFAM" id="SSF53474">
    <property type="entry name" value="alpha/beta-Hydrolases"/>
    <property type="match status" value="1"/>
</dbReference>
<reference evidence="5" key="1">
    <citation type="submission" date="2016-10" db="EMBL/GenBank/DDBJ databases">
        <authorList>
            <person name="Varghese N."/>
            <person name="Submissions S."/>
        </authorList>
    </citation>
    <scope>NUCLEOTIDE SEQUENCE [LARGE SCALE GENOMIC DNA]</scope>
    <source>
        <strain evidence="5">CGMCC 1.3431</strain>
    </source>
</reference>
<evidence type="ECO:0000313" key="5">
    <source>
        <dbReference type="Proteomes" id="UP000199150"/>
    </source>
</evidence>
<evidence type="ECO:0000259" key="3">
    <source>
        <dbReference type="Pfam" id="PF20434"/>
    </source>
</evidence>
<evidence type="ECO:0000256" key="2">
    <source>
        <dbReference type="SAM" id="MobiDB-lite"/>
    </source>
</evidence>
<dbReference type="PANTHER" id="PTHR48081:SF33">
    <property type="entry name" value="KYNURENINE FORMAMIDASE"/>
    <property type="match status" value="1"/>
</dbReference>
<evidence type="ECO:0000313" key="4">
    <source>
        <dbReference type="EMBL" id="SCW37533.1"/>
    </source>
</evidence>
<gene>
    <name evidence="4" type="ORF">SAMN02927928_0781</name>
</gene>
<protein>
    <submittedName>
        <fullName evidence="4">Acetyl esterase/lipase</fullName>
    </submittedName>
</protein>
<accession>A0A1G4PYZ9</accession>
<dbReference type="Gene3D" id="3.40.50.1820">
    <property type="entry name" value="alpha/beta hydrolase"/>
    <property type="match status" value="1"/>
</dbReference>
<feature type="region of interest" description="Disordered" evidence="2">
    <location>
        <begin position="39"/>
        <end position="60"/>
    </location>
</feature>
<dbReference type="Proteomes" id="UP000199150">
    <property type="component" value="Unassembled WGS sequence"/>
</dbReference>
<organism evidence="4 5">
    <name type="scientific">Asticcacaulis taihuensis</name>
    <dbReference type="NCBI Taxonomy" id="260084"/>
    <lineage>
        <taxon>Bacteria</taxon>
        <taxon>Pseudomonadati</taxon>
        <taxon>Pseudomonadota</taxon>
        <taxon>Alphaproteobacteria</taxon>
        <taxon>Caulobacterales</taxon>
        <taxon>Caulobacteraceae</taxon>
        <taxon>Asticcacaulis</taxon>
    </lineage>
</organism>
<evidence type="ECO:0000256" key="1">
    <source>
        <dbReference type="ARBA" id="ARBA00022801"/>
    </source>
</evidence>
<dbReference type="RefSeq" id="WP_090646020.1">
    <property type="nucleotide sequence ID" value="NZ_CBCRYE010000001.1"/>
</dbReference>
<dbReference type="EMBL" id="FMTS01000001">
    <property type="protein sequence ID" value="SCW37533.1"/>
    <property type="molecule type" value="Genomic_DNA"/>
</dbReference>
<name>A0A1G4PYZ9_9CAUL</name>
<keyword evidence="5" id="KW-1185">Reference proteome</keyword>
<feature type="domain" description="BD-FAE-like" evidence="3">
    <location>
        <begin position="70"/>
        <end position="261"/>
    </location>
</feature>
<dbReference type="PANTHER" id="PTHR48081">
    <property type="entry name" value="AB HYDROLASE SUPERFAMILY PROTEIN C4A8.06C"/>
    <property type="match status" value="1"/>
</dbReference>
<dbReference type="GO" id="GO:0016787">
    <property type="term" value="F:hydrolase activity"/>
    <property type="evidence" value="ECO:0007669"/>
    <property type="project" value="UniProtKB-KW"/>
</dbReference>
<dbReference type="OrthoDB" id="9771666at2"/>
<dbReference type="AlphaFoldDB" id="A0A1G4PYZ9"/>
<dbReference type="InterPro" id="IPR050300">
    <property type="entry name" value="GDXG_lipolytic_enzyme"/>
</dbReference>
<keyword evidence="1" id="KW-0378">Hydrolase</keyword>
<dbReference type="InterPro" id="IPR049492">
    <property type="entry name" value="BD-FAE-like_dom"/>
</dbReference>
<dbReference type="STRING" id="260084.SAMN02927928_0781"/>
<proteinExistence type="predicted"/>
<sequence length="306" mass="32739">MSRLRLFALLGCVSVFSALVIPAEAQVLRQRLIERIKAKSAATPPPDAGKLVPGGTQRSASYGASPDQTMEIYLPPHPDHAPIIVMVHGGGWRIGDKNMSGVVENKVKHWLPKGYVFVSIDYRMLPEAGVEVQARDVASGVAYVQKHVSEWGGDGGKLILMGHSAGEHLVALLSADPSRVRAAGGHDWSGTVVLDSAAYDVASVMNRKHPQLYDDAFGTDPAYWASLSPAQHIAPDAVPMMLVCALKRPDDSCGQSRDFAARLKAAGHAAQVVPENLKHGEVNSELGLPGEYTDKVDGFMSAHLGR</sequence>
<dbReference type="Pfam" id="PF20434">
    <property type="entry name" value="BD-FAE"/>
    <property type="match status" value="1"/>
</dbReference>
<dbReference type="InterPro" id="IPR029058">
    <property type="entry name" value="AB_hydrolase_fold"/>
</dbReference>